<keyword evidence="1" id="KW-1133">Transmembrane helix</keyword>
<dbReference type="AlphaFoldDB" id="A0AAW9SDY2"/>
<keyword evidence="1" id="KW-0472">Membrane</keyword>
<dbReference type="RefSeq" id="WP_346823921.1">
    <property type="nucleotide sequence ID" value="NZ_JBDKWZ010000020.1"/>
</dbReference>
<dbReference type="EMBL" id="JBDKWZ010000020">
    <property type="protein sequence ID" value="MEN7551139.1"/>
    <property type="molecule type" value="Genomic_DNA"/>
</dbReference>
<evidence type="ECO:0000313" key="2">
    <source>
        <dbReference type="EMBL" id="MEN7551139.1"/>
    </source>
</evidence>
<feature type="transmembrane region" description="Helical" evidence="1">
    <location>
        <begin position="32"/>
        <end position="51"/>
    </location>
</feature>
<feature type="transmembrane region" description="Helical" evidence="1">
    <location>
        <begin position="58"/>
        <end position="73"/>
    </location>
</feature>
<reference evidence="2 3" key="1">
    <citation type="submission" date="2024-04" db="EMBL/GenBank/DDBJ databases">
        <title>Novel genus in family Flammeovirgaceae.</title>
        <authorList>
            <person name="Nguyen T.H."/>
            <person name="Vuong T.Q."/>
            <person name="Le H."/>
            <person name="Kim S.-G."/>
        </authorList>
    </citation>
    <scope>NUCLEOTIDE SEQUENCE [LARGE SCALE GENOMIC DNA]</scope>
    <source>
        <strain evidence="2 3">JCM 23209</strain>
    </source>
</reference>
<feature type="transmembrane region" description="Helical" evidence="1">
    <location>
        <begin position="214"/>
        <end position="229"/>
    </location>
</feature>
<keyword evidence="1" id="KW-0812">Transmembrane</keyword>
<organism evidence="2 3">
    <name type="scientific">Rapidithrix thailandica</name>
    <dbReference type="NCBI Taxonomy" id="413964"/>
    <lineage>
        <taxon>Bacteria</taxon>
        <taxon>Pseudomonadati</taxon>
        <taxon>Bacteroidota</taxon>
        <taxon>Cytophagia</taxon>
        <taxon>Cytophagales</taxon>
        <taxon>Flammeovirgaceae</taxon>
        <taxon>Rapidithrix</taxon>
    </lineage>
</organism>
<feature type="transmembrane region" description="Helical" evidence="1">
    <location>
        <begin position="7"/>
        <end position="26"/>
    </location>
</feature>
<feature type="transmembrane region" description="Helical" evidence="1">
    <location>
        <begin position="79"/>
        <end position="98"/>
    </location>
</feature>
<proteinExistence type="predicted"/>
<accession>A0AAW9SDY2</accession>
<feature type="transmembrane region" description="Helical" evidence="1">
    <location>
        <begin position="323"/>
        <end position="344"/>
    </location>
</feature>
<feature type="transmembrane region" description="Helical" evidence="1">
    <location>
        <begin position="160"/>
        <end position="182"/>
    </location>
</feature>
<evidence type="ECO:0000313" key="3">
    <source>
        <dbReference type="Proteomes" id="UP001403385"/>
    </source>
</evidence>
<sequence>MKKYRLITRFVLILYSINLVAMAMWVFSFDTIRIVLLSFSGIGLYILFFIYAKQKTAYILKAVSILLVILGFINSSDRYVYSLIFDICFIGIIGSVFLLKDIEKQAINRFFYVIAMCFICYYIYVIPKLNYMLIFSGSSITRESTFHFVTSADSEYLKEYLIYLTQSMFVNLLLILLLIYPLIRIKNKVLDILIFTLIFTIILLYSIYYVKRQPFLELGIVLFIYFFFYKKIAKGIIPSNILIRNTLLISIILVILSANITSTITERFGNLIQNISEFDRLEETQKVFSEFDYIDYIFGRGLGVITSTAFSAGNTLHIGYANLIFKGGVILLLFYISQFAFNFLYCYKRSQTESKYYIIGSGISLFAAISLFYTPGYYWTINTIVVPLGMFSRYPLKAYFNSIFSSQKSILNKNES</sequence>
<feature type="transmembrane region" description="Helical" evidence="1">
    <location>
        <begin position="110"/>
        <end position="127"/>
    </location>
</feature>
<name>A0AAW9SDY2_9BACT</name>
<feature type="transmembrane region" description="Helical" evidence="1">
    <location>
        <begin position="189"/>
        <end position="208"/>
    </location>
</feature>
<evidence type="ECO:0000256" key="1">
    <source>
        <dbReference type="SAM" id="Phobius"/>
    </source>
</evidence>
<dbReference type="Proteomes" id="UP001403385">
    <property type="component" value="Unassembled WGS sequence"/>
</dbReference>
<keyword evidence="3" id="KW-1185">Reference proteome</keyword>
<feature type="transmembrane region" description="Helical" evidence="1">
    <location>
        <begin position="241"/>
        <end position="260"/>
    </location>
</feature>
<comment type="caution">
    <text evidence="2">The sequence shown here is derived from an EMBL/GenBank/DDBJ whole genome shotgun (WGS) entry which is preliminary data.</text>
</comment>
<feature type="transmembrane region" description="Helical" evidence="1">
    <location>
        <begin position="356"/>
        <end position="373"/>
    </location>
</feature>
<gene>
    <name evidence="2" type="ORF">AAG747_24670</name>
</gene>
<protein>
    <submittedName>
        <fullName evidence="2">Uncharacterized protein</fullName>
    </submittedName>
</protein>